<evidence type="ECO:0000256" key="1">
    <source>
        <dbReference type="SAM" id="MobiDB-lite"/>
    </source>
</evidence>
<evidence type="ECO:0000313" key="2">
    <source>
        <dbReference type="EMBL" id="CAG2232053.1"/>
    </source>
</evidence>
<name>A0A8S3TKF5_MYTED</name>
<dbReference type="OrthoDB" id="10069752at2759"/>
<keyword evidence="3" id="KW-1185">Reference proteome</keyword>
<feature type="region of interest" description="Disordered" evidence="1">
    <location>
        <begin position="67"/>
        <end position="100"/>
    </location>
</feature>
<evidence type="ECO:0000313" key="3">
    <source>
        <dbReference type="Proteomes" id="UP000683360"/>
    </source>
</evidence>
<proteinExistence type="predicted"/>
<protein>
    <submittedName>
        <fullName evidence="2">Uncharacterized protein</fullName>
    </submittedName>
</protein>
<feature type="compositionally biased region" description="Basic and acidic residues" evidence="1">
    <location>
        <begin position="79"/>
        <end position="93"/>
    </location>
</feature>
<dbReference type="EMBL" id="CAJPWZ010002163">
    <property type="protein sequence ID" value="CAG2232053.1"/>
    <property type="molecule type" value="Genomic_DNA"/>
</dbReference>
<sequence>MFCKIFREQKGNLMFLSGQQIFLTPLETSAKKEMMNGPNLRRLNIAPSDLHAAEIYHQTCSVNLELLSKSPSRSKQTKRSNERHQDDKRRFIRESFPANS</sequence>
<gene>
    <name evidence="2" type="ORF">MEDL_44787</name>
</gene>
<accession>A0A8S3TKF5</accession>
<dbReference type="Proteomes" id="UP000683360">
    <property type="component" value="Unassembled WGS sequence"/>
</dbReference>
<dbReference type="AlphaFoldDB" id="A0A8S3TKF5"/>
<reference evidence="2" key="1">
    <citation type="submission" date="2021-03" db="EMBL/GenBank/DDBJ databases">
        <authorList>
            <person name="Bekaert M."/>
        </authorList>
    </citation>
    <scope>NUCLEOTIDE SEQUENCE</scope>
</reference>
<organism evidence="2 3">
    <name type="scientific">Mytilus edulis</name>
    <name type="common">Blue mussel</name>
    <dbReference type="NCBI Taxonomy" id="6550"/>
    <lineage>
        <taxon>Eukaryota</taxon>
        <taxon>Metazoa</taxon>
        <taxon>Spiralia</taxon>
        <taxon>Lophotrochozoa</taxon>
        <taxon>Mollusca</taxon>
        <taxon>Bivalvia</taxon>
        <taxon>Autobranchia</taxon>
        <taxon>Pteriomorphia</taxon>
        <taxon>Mytilida</taxon>
        <taxon>Mytiloidea</taxon>
        <taxon>Mytilidae</taxon>
        <taxon>Mytilinae</taxon>
        <taxon>Mytilus</taxon>
    </lineage>
</organism>
<comment type="caution">
    <text evidence="2">The sequence shown here is derived from an EMBL/GenBank/DDBJ whole genome shotgun (WGS) entry which is preliminary data.</text>
</comment>